<name>A0A0G2I998_9EURO</name>
<feature type="region of interest" description="Disordered" evidence="1">
    <location>
        <begin position="130"/>
        <end position="194"/>
    </location>
</feature>
<organism evidence="3 4">
    <name type="scientific">[Emmonsia] crescens</name>
    <dbReference type="NCBI Taxonomy" id="73230"/>
    <lineage>
        <taxon>Eukaryota</taxon>
        <taxon>Fungi</taxon>
        <taxon>Dikarya</taxon>
        <taxon>Ascomycota</taxon>
        <taxon>Pezizomycotina</taxon>
        <taxon>Eurotiomycetes</taxon>
        <taxon>Eurotiomycetidae</taxon>
        <taxon>Onygenales</taxon>
        <taxon>Ajellomycetaceae</taxon>
        <taxon>Emergomyces</taxon>
    </lineage>
</organism>
<dbReference type="Proteomes" id="UP000034164">
    <property type="component" value="Unassembled WGS sequence"/>
</dbReference>
<feature type="compositionally biased region" description="Pro residues" evidence="1">
    <location>
        <begin position="153"/>
        <end position="170"/>
    </location>
</feature>
<accession>A0A0G2I998</accession>
<evidence type="ECO:0000256" key="1">
    <source>
        <dbReference type="SAM" id="MobiDB-lite"/>
    </source>
</evidence>
<gene>
    <name evidence="3" type="ORF">EMCG_07083</name>
</gene>
<comment type="caution">
    <text evidence="3">The sequence shown here is derived from an EMBL/GenBank/DDBJ whole genome shotgun (WGS) entry which is preliminary data.</text>
</comment>
<keyword evidence="2" id="KW-0732">Signal</keyword>
<evidence type="ECO:0000313" key="4">
    <source>
        <dbReference type="Proteomes" id="UP000034164"/>
    </source>
</evidence>
<dbReference type="OrthoDB" id="1896086at2759"/>
<proteinExistence type="predicted"/>
<sequence length="383" mass="41305">MFFSALLLLLPLVLGNQHREIKCRPEGQGIASTYIEGVAERFCSFAKQAPYLHVYVSYPGTGSGADALKPENMVHISWQKDGNDCPCVEVFAEMLKDCCHNVDCLWGGSGTVHGACGIYSLIVSEQSSTPSLRLPSSGVPSASSSSLTASPPSERPPSERPPSATPPSASPPSLTIPSGSPPSPTILPSACSPAATSSTKAPVPTVQICNARAGHGHAASDTISKILEDQFCPDAVKLQSSVSLVYTLDTAQKVKIEVQSVDKSAFQLNLDDCLQFLRDMVLNYCARNNREFPTDLKGEGLVRTDKMTYAITVGFKKEFSEAPCSITHPDDFHEFAIQGNGWANADFRNSELGRMLKDKPTEFILYLALAGQIQVGPKEWKTY</sequence>
<dbReference type="VEuPathDB" id="FungiDB:EMCG_07083"/>
<feature type="signal peptide" evidence="2">
    <location>
        <begin position="1"/>
        <end position="15"/>
    </location>
</feature>
<reference evidence="4" key="1">
    <citation type="journal article" date="2015" name="PLoS Genet.">
        <title>The dynamic genome and transcriptome of the human fungal pathogen Blastomyces and close relative Emmonsia.</title>
        <authorList>
            <person name="Munoz J.F."/>
            <person name="Gauthier G.M."/>
            <person name="Desjardins C.A."/>
            <person name="Gallo J.E."/>
            <person name="Holder J."/>
            <person name="Sullivan T.D."/>
            <person name="Marty A.J."/>
            <person name="Carmen J.C."/>
            <person name="Chen Z."/>
            <person name="Ding L."/>
            <person name="Gujja S."/>
            <person name="Magrini V."/>
            <person name="Misas E."/>
            <person name="Mitreva M."/>
            <person name="Priest M."/>
            <person name="Saif S."/>
            <person name="Whiston E.A."/>
            <person name="Young S."/>
            <person name="Zeng Q."/>
            <person name="Goldman W.E."/>
            <person name="Mardis E.R."/>
            <person name="Taylor J.W."/>
            <person name="McEwen J.G."/>
            <person name="Clay O.K."/>
            <person name="Klein B.S."/>
            <person name="Cuomo C.A."/>
        </authorList>
    </citation>
    <scope>NUCLEOTIDE SEQUENCE [LARGE SCALE GENOMIC DNA]</scope>
    <source>
        <strain evidence="4">UAMH 3008</strain>
    </source>
</reference>
<evidence type="ECO:0000313" key="3">
    <source>
        <dbReference type="EMBL" id="KKZ67217.1"/>
    </source>
</evidence>
<feature type="chain" id="PRO_5012633284" evidence="2">
    <location>
        <begin position="16"/>
        <end position="383"/>
    </location>
</feature>
<evidence type="ECO:0000256" key="2">
    <source>
        <dbReference type="SAM" id="SignalP"/>
    </source>
</evidence>
<feature type="compositionally biased region" description="Low complexity" evidence="1">
    <location>
        <begin position="135"/>
        <end position="152"/>
    </location>
</feature>
<protein>
    <submittedName>
        <fullName evidence="3">Uncharacterized protein</fullName>
    </submittedName>
</protein>
<dbReference type="AlphaFoldDB" id="A0A0G2I998"/>
<dbReference type="EMBL" id="LCZI01000305">
    <property type="protein sequence ID" value="KKZ67217.1"/>
    <property type="molecule type" value="Genomic_DNA"/>
</dbReference>